<name>A0A5B6VY60_9ROSI</name>
<dbReference type="GO" id="GO:0016020">
    <property type="term" value="C:membrane"/>
    <property type="evidence" value="ECO:0007669"/>
    <property type="project" value="UniProtKB-SubCell"/>
</dbReference>
<gene>
    <name evidence="9" type="ORF">EPI10_024849</name>
</gene>
<sequence>MVKDQIIKIINWNGGLEYLHQVCNTRILHFDIKPHNILLDENICLNVFEFGLSKLCEKKKSIVSMTGVRGIAGYIAPEEFFRNLGGVSHKFDFYSYEMMMLEMVGDRKNVNVEHLDQSMNLNINEEIKKEAEITKKLIAVTLWCIQINPLDILEMLQESL</sequence>
<evidence type="ECO:0000313" key="9">
    <source>
        <dbReference type="EMBL" id="KAA3474579.1"/>
    </source>
</evidence>
<feature type="domain" description="Protein kinase" evidence="8">
    <location>
        <begin position="1"/>
        <end position="160"/>
    </location>
</feature>
<accession>A0A5B6VY60</accession>
<keyword evidence="2" id="KW-0723">Serine/threonine-protein kinase</keyword>
<keyword evidence="3" id="KW-0812">Transmembrane</keyword>
<keyword evidence="10" id="KW-1185">Reference proteome</keyword>
<dbReference type="GO" id="GO:0004674">
    <property type="term" value="F:protein serine/threonine kinase activity"/>
    <property type="evidence" value="ECO:0007669"/>
    <property type="project" value="UniProtKB-KW"/>
</dbReference>
<keyword evidence="4" id="KW-0732">Signal</keyword>
<reference evidence="9" key="1">
    <citation type="submission" date="2019-08" db="EMBL/GenBank/DDBJ databases">
        <authorList>
            <person name="Liu F."/>
        </authorList>
    </citation>
    <scope>NUCLEOTIDE SEQUENCE [LARGE SCALE GENOMIC DNA]</scope>
    <source>
        <strain evidence="9">PA1801</strain>
        <tissue evidence="9">Leaf</tissue>
    </source>
</reference>
<evidence type="ECO:0000256" key="6">
    <source>
        <dbReference type="ARBA" id="ARBA00023136"/>
    </source>
</evidence>
<dbReference type="AlphaFoldDB" id="A0A5B6VY60"/>
<evidence type="ECO:0000256" key="7">
    <source>
        <dbReference type="ARBA" id="ARBA00023180"/>
    </source>
</evidence>
<keyword evidence="5" id="KW-1133">Transmembrane helix</keyword>
<evidence type="ECO:0000256" key="2">
    <source>
        <dbReference type="ARBA" id="ARBA00022527"/>
    </source>
</evidence>
<comment type="subcellular location">
    <subcellularLocation>
        <location evidence="1">Membrane</location>
        <topology evidence="1">Single-pass type I membrane protein</topology>
    </subcellularLocation>
</comment>
<dbReference type="SUPFAM" id="SSF56112">
    <property type="entry name" value="Protein kinase-like (PK-like)"/>
    <property type="match status" value="1"/>
</dbReference>
<protein>
    <submittedName>
        <fullName evidence="9">LEAF RUST 10 DISEASE-RESISTANCE LOCUS RECEPTOR-LIKE PROTEIN KINASE-like 2.4</fullName>
    </submittedName>
</protein>
<dbReference type="Gene3D" id="1.10.510.10">
    <property type="entry name" value="Transferase(Phosphotransferase) domain 1"/>
    <property type="match status" value="1"/>
</dbReference>
<keyword evidence="6" id="KW-0472">Membrane</keyword>
<organism evidence="9 10">
    <name type="scientific">Gossypium australe</name>
    <dbReference type="NCBI Taxonomy" id="47621"/>
    <lineage>
        <taxon>Eukaryota</taxon>
        <taxon>Viridiplantae</taxon>
        <taxon>Streptophyta</taxon>
        <taxon>Embryophyta</taxon>
        <taxon>Tracheophyta</taxon>
        <taxon>Spermatophyta</taxon>
        <taxon>Magnoliopsida</taxon>
        <taxon>eudicotyledons</taxon>
        <taxon>Gunneridae</taxon>
        <taxon>Pentapetalae</taxon>
        <taxon>rosids</taxon>
        <taxon>malvids</taxon>
        <taxon>Malvales</taxon>
        <taxon>Malvaceae</taxon>
        <taxon>Malvoideae</taxon>
        <taxon>Gossypium</taxon>
    </lineage>
</organism>
<dbReference type="EMBL" id="SMMG02000005">
    <property type="protein sequence ID" value="KAA3474579.1"/>
    <property type="molecule type" value="Genomic_DNA"/>
</dbReference>
<evidence type="ECO:0000256" key="4">
    <source>
        <dbReference type="ARBA" id="ARBA00022729"/>
    </source>
</evidence>
<dbReference type="InterPro" id="IPR000719">
    <property type="entry name" value="Prot_kinase_dom"/>
</dbReference>
<dbReference type="InterPro" id="IPR011009">
    <property type="entry name" value="Kinase-like_dom_sf"/>
</dbReference>
<dbReference type="Proteomes" id="UP000325315">
    <property type="component" value="Unassembled WGS sequence"/>
</dbReference>
<evidence type="ECO:0000313" key="10">
    <source>
        <dbReference type="Proteomes" id="UP000325315"/>
    </source>
</evidence>
<comment type="caution">
    <text evidence="9">The sequence shown here is derived from an EMBL/GenBank/DDBJ whole genome shotgun (WGS) entry which is preliminary data.</text>
</comment>
<dbReference type="InterPro" id="IPR008271">
    <property type="entry name" value="Ser/Thr_kinase_AS"/>
</dbReference>
<proteinExistence type="predicted"/>
<dbReference type="Pfam" id="PF00069">
    <property type="entry name" value="Pkinase"/>
    <property type="match status" value="1"/>
</dbReference>
<dbReference type="PROSITE" id="PS00108">
    <property type="entry name" value="PROTEIN_KINASE_ST"/>
    <property type="match status" value="1"/>
</dbReference>
<keyword evidence="9" id="KW-0418">Kinase</keyword>
<dbReference type="OrthoDB" id="988962at2759"/>
<evidence type="ECO:0000256" key="5">
    <source>
        <dbReference type="ARBA" id="ARBA00022989"/>
    </source>
</evidence>
<evidence type="ECO:0000256" key="1">
    <source>
        <dbReference type="ARBA" id="ARBA00004479"/>
    </source>
</evidence>
<evidence type="ECO:0000259" key="8">
    <source>
        <dbReference type="PROSITE" id="PS50011"/>
    </source>
</evidence>
<evidence type="ECO:0000256" key="3">
    <source>
        <dbReference type="ARBA" id="ARBA00022692"/>
    </source>
</evidence>
<keyword evidence="9" id="KW-0808">Transferase</keyword>
<dbReference type="PROSITE" id="PS50011">
    <property type="entry name" value="PROTEIN_KINASE_DOM"/>
    <property type="match status" value="1"/>
</dbReference>
<keyword evidence="7" id="KW-0325">Glycoprotein</keyword>
<dbReference type="PANTHER" id="PTHR27009">
    <property type="entry name" value="RUST RESISTANCE KINASE LR10-RELATED"/>
    <property type="match status" value="1"/>
</dbReference>
<dbReference type="GO" id="GO:0005524">
    <property type="term" value="F:ATP binding"/>
    <property type="evidence" value="ECO:0007669"/>
    <property type="project" value="InterPro"/>
</dbReference>
<dbReference type="InterPro" id="IPR045874">
    <property type="entry name" value="LRK10/LRL21-25-like"/>
</dbReference>
<keyword evidence="9" id="KW-0675">Receptor</keyword>